<proteinExistence type="predicted"/>
<dbReference type="EMBL" id="JAESDN010000005">
    <property type="protein sequence ID" value="KAG7050797.1"/>
    <property type="molecule type" value="Genomic_DNA"/>
</dbReference>
<accession>A0A9P7R7J4</accession>
<dbReference type="AlphaFoldDB" id="A0A9P7R7J4"/>
<keyword evidence="2" id="KW-1185">Reference proteome</keyword>
<evidence type="ECO:0000313" key="1">
    <source>
        <dbReference type="EMBL" id="KAG7050797.1"/>
    </source>
</evidence>
<organism evidence="1 2">
    <name type="scientific">Colletotrichum scovillei</name>
    <dbReference type="NCBI Taxonomy" id="1209932"/>
    <lineage>
        <taxon>Eukaryota</taxon>
        <taxon>Fungi</taxon>
        <taxon>Dikarya</taxon>
        <taxon>Ascomycota</taxon>
        <taxon>Pezizomycotina</taxon>
        <taxon>Sordariomycetes</taxon>
        <taxon>Hypocreomycetidae</taxon>
        <taxon>Glomerellales</taxon>
        <taxon>Glomerellaceae</taxon>
        <taxon>Colletotrichum</taxon>
        <taxon>Colletotrichum acutatum species complex</taxon>
    </lineage>
</organism>
<name>A0A9P7R7J4_9PEZI</name>
<gene>
    <name evidence="1" type="ORF">JMJ77_013537</name>
</gene>
<evidence type="ECO:0000313" key="2">
    <source>
        <dbReference type="Proteomes" id="UP000699042"/>
    </source>
</evidence>
<dbReference type="Proteomes" id="UP000699042">
    <property type="component" value="Unassembled WGS sequence"/>
</dbReference>
<reference evidence="1" key="1">
    <citation type="submission" date="2021-05" db="EMBL/GenBank/DDBJ databases">
        <title>Comparative genomics of three Colletotrichum scovillei strains and genetic complementation revealed genes involved fungal growth and virulence on chili pepper.</title>
        <authorList>
            <person name="Hsieh D.-K."/>
            <person name="Chuang S.-C."/>
            <person name="Chen C.-Y."/>
            <person name="Chao Y.-T."/>
            <person name="Lu M.-Y.J."/>
            <person name="Lee M.-H."/>
            <person name="Shih M.-C."/>
        </authorList>
    </citation>
    <scope>NUCLEOTIDE SEQUENCE</scope>
    <source>
        <strain evidence="1">Coll-153</strain>
    </source>
</reference>
<comment type="caution">
    <text evidence="1">The sequence shown here is derived from an EMBL/GenBank/DDBJ whole genome shotgun (WGS) entry which is preliminary data.</text>
</comment>
<protein>
    <submittedName>
        <fullName evidence="1">OPA3 family protein</fullName>
    </submittedName>
</protein>
<sequence>MFFCSSLRQRPEWAPVIPLLTSNTAPFQGTQKYKERQDRFHAFPSHSMFSFTNKKLEQQERRLDTHDIALPISQNQTYRFILLSPKDVGQQAIAQRLERLNSLDGGCNIAVIFLIGEGVDQRDATQAFMEFKIDLLSKLDPPLLALPLTSHTELLSTLAGLQEMLAAKSSSSLSPAQPSAGLLLYMAGDNEPLSEHGANLLSELGQSPREIATLADTEEGKARILDLLGPKDGKAILGFLTLERLALT</sequence>